<dbReference type="Gene3D" id="4.10.240.10">
    <property type="entry name" value="Zn(2)-C6 fungal-type DNA-binding domain"/>
    <property type="match status" value="1"/>
</dbReference>
<dbReference type="SUPFAM" id="SSF57701">
    <property type="entry name" value="Zn2/Cys6 DNA-binding domain"/>
    <property type="match status" value="1"/>
</dbReference>
<feature type="region of interest" description="Disordered" evidence="1">
    <location>
        <begin position="136"/>
        <end position="197"/>
    </location>
</feature>
<dbReference type="InterPro" id="IPR036864">
    <property type="entry name" value="Zn2-C6_fun-type_DNA-bd_sf"/>
</dbReference>
<feature type="compositionally biased region" description="Basic residues" evidence="1">
    <location>
        <begin position="272"/>
        <end position="281"/>
    </location>
</feature>
<dbReference type="AlphaFoldDB" id="A0AAD6ZFT9"/>
<keyword evidence="4" id="KW-1185">Reference proteome</keyword>
<sequence length="299" mass="32823">MAIASGKNAEFQQEISRLASWEASDGSGTTRTERNTMSVTWLIGPCAVLILAQTFIPGPWDVVQDFYSSLADAAPPKGPRNDLGIPVDHLDLYEPWPARDRDHSTHSHPQNQASESSTYIWGTSSMSSHSTDSFDVYGSQSFQHGDTQSTLPASHKSQNPATPSPPPASWAGAHPRLPPSSRGAGQSTGSPSQPQLFSSMGCFPIMSELRHWPQVFNNEISPAPKRPTLACLFCRERKIGCMRPSKDNPDQSCNQCVRRKRVCEYPTECRRGQHVRRRRSTKSNPPTLISPASPAAVQT</sequence>
<feature type="compositionally biased region" description="Basic and acidic residues" evidence="1">
    <location>
        <begin position="96"/>
        <end position="105"/>
    </location>
</feature>
<name>A0AAD6ZFT9_9AGAR</name>
<dbReference type="EMBL" id="JARIHO010000054">
    <property type="protein sequence ID" value="KAJ7319245.1"/>
    <property type="molecule type" value="Genomic_DNA"/>
</dbReference>
<gene>
    <name evidence="3" type="ORF">DFH08DRAFT_819193</name>
</gene>
<dbReference type="InterPro" id="IPR001138">
    <property type="entry name" value="Zn2Cys6_DnaBD"/>
</dbReference>
<feature type="region of interest" description="Disordered" evidence="1">
    <location>
        <begin position="270"/>
        <end position="299"/>
    </location>
</feature>
<evidence type="ECO:0000259" key="2">
    <source>
        <dbReference type="PROSITE" id="PS50048"/>
    </source>
</evidence>
<reference evidence="3" key="1">
    <citation type="submission" date="2023-03" db="EMBL/GenBank/DDBJ databases">
        <title>Massive genome expansion in bonnet fungi (Mycena s.s.) driven by repeated elements and novel gene families across ecological guilds.</title>
        <authorList>
            <consortium name="Lawrence Berkeley National Laboratory"/>
            <person name="Harder C.B."/>
            <person name="Miyauchi S."/>
            <person name="Viragh M."/>
            <person name="Kuo A."/>
            <person name="Thoen E."/>
            <person name="Andreopoulos B."/>
            <person name="Lu D."/>
            <person name="Skrede I."/>
            <person name="Drula E."/>
            <person name="Henrissat B."/>
            <person name="Morin E."/>
            <person name="Kohler A."/>
            <person name="Barry K."/>
            <person name="LaButti K."/>
            <person name="Morin E."/>
            <person name="Salamov A."/>
            <person name="Lipzen A."/>
            <person name="Mereny Z."/>
            <person name="Hegedus B."/>
            <person name="Baldrian P."/>
            <person name="Stursova M."/>
            <person name="Weitz H."/>
            <person name="Taylor A."/>
            <person name="Grigoriev I.V."/>
            <person name="Nagy L.G."/>
            <person name="Martin F."/>
            <person name="Kauserud H."/>
        </authorList>
    </citation>
    <scope>NUCLEOTIDE SEQUENCE</scope>
    <source>
        <strain evidence="3">CBHHK002</strain>
    </source>
</reference>
<dbReference type="CDD" id="cd00067">
    <property type="entry name" value="GAL4"/>
    <property type="match status" value="1"/>
</dbReference>
<dbReference type="GO" id="GO:0008270">
    <property type="term" value="F:zinc ion binding"/>
    <property type="evidence" value="ECO:0007669"/>
    <property type="project" value="InterPro"/>
</dbReference>
<feature type="domain" description="Zn(2)-C6 fungal-type" evidence="2">
    <location>
        <begin position="230"/>
        <end position="265"/>
    </location>
</feature>
<dbReference type="GO" id="GO:0000981">
    <property type="term" value="F:DNA-binding transcription factor activity, RNA polymerase II-specific"/>
    <property type="evidence" value="ECO:0007669"/>
    <property type="project" value="InterPro"/>
</dbReference>
<evidence type="ECO:0000313" key="3">
    <source>
        <dbReference type="EMBL" id="KAJ7319245.1"/>
    </source>
</evidence>
<feature type="compositionally biased region" description="Polar residues" evidence="1">
    <location>
        <begin position="138"/>
        <end position="159"/>
    </location>
</feature>
<accession>A0AAD6ZFT9</accession>
<protein>
    <recommendedName>
        <fullName evidence="2">Zn(2)-C6 fungal-type domain-containing protein</fullName>
    </recommendedName>
</protein>
<organism evidence="3 4">
    <name type="scientific">Mycena albidolilacea</name>
    <dbReference type="NCBI Taxonomy" id="1033008"/>
    <lineage>
        <taxon>Eukaryota</taxon>
        <taxon>Fungi</taxon>
        <taxon>Dikarya</taxon>
        <taxon>Basidiomycota</taxon>
        <taxon>Agaricomycotina</taxon>
        <taxon>Agaricomycetes</taxon>
        <taxon>Agaricomycetidae</taxon>
        <taxon>Agaricales</taxon>
        <taxon>Marasmiineae</taxon>
        <taxon>Mycenaceae</taxon>
        <taxon>Mycena</taxon>
    </lineage>
</organism>
<dbReference type="PROSITE" id="PS50048">
    <property type="entry name" value="ZN2_CY6_FUNGAL_2"/>
    <property type="match status" value="1"/>
</dbReference>
<comment type="caution">
    <text evidence="3">The sequence shown here is derived from an EMBL/GenBank/DDBJ whole genome shotgun (WGS) entry which is preliminary data.</text>
</comment>
<feature type="region of interest" description="Disordered" evidence="1">
    <location>
        <begin position="96"/>
        <end position="117"/>
    </location>
</feature>
<feature type="compositionally biased region" description="Polar residues" evidence="1">
    <location>
        <begin position="183"/>
        <end position="197"/>
    </location>
</feature>
<dbReference type="Proteomes" id="UP001218218">
    <property type="component" value="Unassembled WGS sequence"/>
</dbReference>
<evidence type="ECO:0000256" key="1">
    <source>
        <dbReference type="SAM" id="MobiDB-lite"/>
    </source>
</evidence>
<proteinExistence type="predicted"/>
<feature type="compositionally biased region" description="Polar residues" evidence="1">
    <location>
        <begin position="107"/>
        <end position="117"/>
    </location>
</feature>
<dbReference type="PROSITE" id="PS00463">
    <property type="entry name" value="ZN2_CY6_FUNGAL_1"/>
    <property type="match status" value="1"/>
</dbReference>
<evidence type="ECO:0000313" key="4">
    <source>
        <dbReference type="Proteomes" id="UP001218218"/>
    </source>
</evidence>